<accession>A0A1X6NQK5</accession>
<organism evidence="3 4">
    <name type="scientific">Porphyra umbilicalis</name>
    <name type="common">Purple laver</name>
    <name type="synonym">Red alga</name>
    <dbReference type="NCBI Taxonomy" id="2786"/>
    <lineage>
        <taxon>Eukaryota</taxon>
        <taxon>Rhodophyta</taxon>
        <taxon>Bangiophyceae</taxon>
        <taxon>Bangiales</taxon>
        <taxon>Bangiaceae</taxon>
        <taxon>Porphyra</taxon>
    </lineage>
</organism>
<dbReference type="PROSITE" id="PS50275">
    <property type="entry name" value="SAC"/>
    <property type="match status" value="1"/>
</dbReference>
<keyword evidence="1" id="KW-1133">Transmembrane helix</keyword>
<dbReference type="GO" id="GO:0043812">
    <property type="term" value="F:phosphatidylinositol-4-phosphate phosphatase activity"/>
    <property type="evidence" value="ECO:0007669"/>
    <property type="project" value="TreeGrafter"/>
</dbReference>
<keyword evidence="1" id="KW-0812">Transmembrane</keyword>
<dbReference type="InterPro" id="IPR002013">
    <property type="entry name" value="SAC_dom"/>
</dbReference>
<keyword evidence="1" id="KW-0472">Membrane</keyword>
<sequence>MSFERYRLRMSPRWMTLEPADSTLQVRQVLFIDRTSCEVSLRERLEVAALSKATSDEIVYGLVGIANSYIDRYLIVVRKREVVGRFMEQTVYRATKMEAISVLAPTLTVPPNKTLYTKADKKAEAAAKKALDTVLGLGNCYFSFDFDMTRHLQARSTTSGGTVSPALPSLTRADNRFVWNRHVATDVVRMGLVDWVLPLVLGYVGVGSAIVAGKSVRLALISRRSADRPGRRLTVRGADMQGEVANFVETEMLLSHSESVASFVQVRGSMPLLWAQPAALTLKPRPTLKHLPVGGAADAGMGGAPLATAVAAANGDAQLAPPLAGGPSLSTTPAARHFKKLTDTYGSVTAVSLIDSTGPEAVLGRELASILSVGVTSGVPPSVRYLAWDFHTECAGMKYDKVGALLASIRRDVEAYGVCRLRAGRLVKSQSGVVRTNCVDSLDRTNVVQCALAATVADDVLRAFGVLLVGGTATDRAAVGPRGAPSFATVFQHLWADNADEMSRVYAGSPALKTDYTRTGKRSKVGAARDGVSSARRYVANNFSDGGLQDALDVWAGVASARKADARPPGADETPEEVALKQTGKDKALLPAVAVCLALAVVGAMYGRRWYVRVGLAVAFSGAAAGAGYMVVKNGRKYVSRPKLQGTA</sequence>
<evidence type="ECO:0000259" key="2">
    <source>
        <dbReference type="PROSITE" id="PS50275"/>
    </source>
</evidence>
<dbReference type="PANTHER" id="PTHR45662:SF2">
    <property type="entry name" value="PHOSPHATIDYLINOSITOL-3-PHOSPHATASE SAC1"/>
    <property type="match status" value="1"/>
</dbReference>
<evidence type="ECO:0000256" key="1">
    <source>
        <dbReference type="SAM" id="Phobius"/>
    </source>
</evidence>
<keyword evidence="4" id="KW-1185">Reference proteome</keyword>
<gene>
    <name evidence="3" type="ORF">BU14_0651s0013</name>
</gene>
<feature type="transmembrane region" description="Helical" evidence="1">
    <location>
        <begin position="612"/>
        <end position="632"/>
    </location>
</feature>
<dbReference type="PANTHER" id="PTHR45662">
    <property type="entry name" value="PHOSPHATIDYLINOSITIDE PHOSPHATASE SAC1"/>
    <property type="match status" value="1"/>
</dbReference>
<proteinExistence type="predicted"/>
<dbReference type="Proteomes" id="UP000218209">
    <property type="component" value="Unassembled WGS sequence"/>
</dbReference>
<dbReference type="Pfam" id="PF02383">
    <property type="entry name" value="Syja_N"/>
    <property type="match status" value="1"/>
</dbReference>
<reference evidence="3 4" key="1">
    <citation type="submission" date="2017-03" db="EMBL/GenBank/DDBJ databases">
        <title>WGS assembly of Porphyra umbilicalis.</title>
        <authorList>
            <person name="Brawley S.H."/>
            <person name="Blouin N.A."/>
            <person name="Ficko-Blean E."/>
            <person name="Wheeler G.L."/>
            <person name="Lohr M."/>
            <person name="Goodson H.V."/>
            <person name="Jenkins J.W."/>
            <person name="Blaby-Haas C.E."/>
            <person name="Helliwell K.E."/>
            <person name="Chan C."/>
            <person name="Marriage T."/>
            <person name="Bhattacharya D."/>
            <person name="Klein A.S."/>
            <person name="Badis Y."/>
            <person name="Brodie J."/>
            <person name="Cao Y."/>
            <person name="Collen J."/>
            <person name="Dittami S.M."/>
            <person name="Gachon C.M."/>
            <person name="Green B.R."/>
            <person name="Karpowicz S."/>
            <person name="Kim J.W."/>
            <person name="Kudahl U."/>
            <person name="Lin S."/>
            <person name="Michel G."/>
            <person name="Mittag M."/>
            <person name="Olson B.J."/>
            <person name="Pangilinan J."/>
            <person name="Peng Y."/>
            <person name="Qiu H."/>
            <person name="Shu S."/>
            <person name="Singer J.T."/>
            <person name="Smith A.G."/>
            <person name="Sprecher B.N."/>
            <person name="Wagner V."/>
            <person name="Wang W."/>
            <person name="Wang Z.-Y."/>
            <person name="Yan J."/>
            <person name="Yarish C."/>
            <person name="Zoeuner-Riek S."/>
            <person name="Zhuang Y."/>
            <person name="Zou Y."/>
            <person name="Lindquist E.A."/>
            <person name="Grimwood J."/>
            <person name="Barry K."/>
            <person name="Rokhsar D.S."/>
            <person name="Schmutz J."/>
            <person name="Stiller J.W."/>
            <person name="Grossman A.R."/>
            <person name="Prochnik S.E."/>
        </authorList>
    </citation>
    <scope>NUCLEOTIDE SEQUENCE [LARGE SCALE GENOMIC DNA]</scope>
    <source>
        <strain evidence="3">4086291</strain>
    </source>
</reference>
<protein>
    <recommendedName>
        <fullName evidence="2">SAC domain-containing protein</fullName>
    </recommendedName>
</protein>
<dbReference type="OrthoDB" id="405996at2759"/>
<evidence type="ECO:0000313" key="3">
    <source>
        <dbReference type="EMBL" id="OSX70857.1"/>
    </source>
</evidence>
<dbReference type="EMBL" id="KV919199">
    <property type="protein sequence ID" value="OSX70857.1"/>
    <property type="molecule type" value="Genomic_DNA"/>
</dbReference>
<name>A0A1X6NQK5_PORUM</name>
<feature type="transmembrane region" description="Helical" evidence="1">
    <location>
        <begin position="588"/>
        <end position="606"/>
    </location>
</feature>
<feature type="domain" description="SAC" evidence="2">
    <location>
        <begin position="131"/>
        <end position="508"/>
    </location>
</feature>
<evidence type="ECO:0000313" key="4">
    <source>
        <dbReference type="Proteomes" id="UP000218209"/>
    </source>
</evidence>
<dbReference type="AlphaFoldDB" id="A0A1X6NQK5"/>
<dbReference type="GO" id="GO:0046856">
    <property type="term" value="P:phosphatidylinositol dephosphorylation"/>
    <property type="evidence" value="ECO:0007669"/>
    <property type="project" value="TreeGrafter"/>
</dbReference>
<dbReference type="GO" id="GO:0005783">
    <property type="term" value="C:endoplasmic reticulum"/>
    <property type="evidence" value="ECO:0007669"/>
    <property type="project" value="TreeGrafter"/>
</dbReference>